<evidence type="ECO:0000313" key="2">
    <source>
        <dbReference type="Proteomes" id="UP000255024"/>
    </source>
</evidence>
<keyword evidence="2" id="KW-1185">Reference proteome</keyword>
<dbReference type="EMBL" id="UGQL01000001">
    <property type="protein sequence ID" value="STZ28221.1"/>
    <property type="molecule type" value="Genomic_DNA"/>
</dbReference>
<protein>
    <recommendedName>
        <fullName evidence="3">DUF937 domain-containing protein</fullName>
    </recommendedName>
</protein>
<evidence type="ECO:0000313" key="1">
    <source>
        <dbReference type="EMBL" id="STZ28221.1"/>
    </source>
</evidence>
<sequence length="161" mass="16090">MVEQITKLIEQVSAKEISGSAISNDLTSAVTKETGDSIINGFKDSISSGNISGLTDLLSGGVSNLTSNPMVSGMIGNLVSGLTEKIGLPEGVASNFADTVIPSVIEMIVSKVQGGESGFQLTDLIGGLSDGNGGGIKDMLGSLTGGKEGLGGAIDALKGLF</sequence>
<name>A0A378RPK7_MYROD</name>
<dbReference type="RefSeq" id="WP_115091130.1">
    <property type="nucleotide sequence ID" value="NZ_CP068107.1"/>
</dbReference>
<reference evidence="1 2" key="1">
    <citation type="submission" date="2018-06" db="EMBL/GenBank/DDBJ databases">
        <authorList>
            <consortium name="Pathogen Informatics"/>
            <person name="Doyle S."/>
        </authorList>
    </citation>
    <scope>NUCLEOTIDE SEQUENCE [LARGE SCALE GENOMIC DNA]</scope>
    <source>
        <strain evidence="1 2">NCTC11179</strain>
    </source>
</reference>
<dbReference type="AlphaFoldDB" id="A0A378RPK7"/>
<organism evidence="1 2">
    <name type="scientific">Myroides odoratus</name>
    <name type="common">Flavobacterium odoratum</name>
    <dbReference type="NCBI Taxonomy" id="256"/>
    <lineage>
        <taxon>Bacteria</taxon>
        <taxon>Pseudomonadati</taxon>
        <taxon>Bacteroidota</taxon>
        <taxon>Flavobacteriia</taxon>
        <taxon>Flavobacteriales</taxon>
        <taxon>Flavobacteriaceae</taxon>
        <taxon>Myroides</taxon>
    </lineage>
</organism>
<dbReference type="Proteomes" id="UP000255024">
    <property type="component" value="Unassembled WGS sequence"/>
</dbReference>
<evidence type="ECO:0008006" key="3">
    <source>
        <dbReference type="Google" id="ProtNLM"/>
    </source>
</evidence>
<proteinExistence type="predicted"/>
<gene>
    <name evidence="1" type="ORF">NCTC11179_01763</name>
</gene>
<accession>A0A378RPK7</accession>